<evidence type="ECO:0000313" key="3">
    <source>
        <dbReference type="EMBL" id="SFB22059.1"/>
    </source>
</evidence>
<dbReference type="PRINTS" id="PR00038">
    <property type="entry name" value="HTHLUXR"/>
</dbReference>
<dbReference type="PROSITE" id="PS00622">
    <property type="entry name" value="HTH_LUXR_1"/>
    <property type="match status" value="1"/>
</dbReference>
<dbReference type="Proteomes" id="UP000199012">
    <property type="component" value="Unassembled WGS sequence"/>
</dbReference>
<keyword evidence="1 3" id="KW-0238">DNA-binding</keyword>
<dbReference type="Gene3D" id="3.40.50.2300">
    <property type="match status" value="1"/>
</dbReference>
<dbReference type="SUPFAM" id="SSF46894">
    <property type="entry name" value="C-terminal effector domain of the bipartite response regulators"/>
    <property type="match status" value="1"/>
</dbReference>
<evidence type="ECO:0000256" key="1">
    <source>
        <dbReference type="ARBA" id="ARBA00023125"/>
    </source>
</evidence>
<accession>A0A1I0Z8H6</accession>
<dbReference type="GO" id="GO:0006355">
    <property type="term" value="P:regulation of DNA-templated transcription"/>
    <property type="evidence" value="ECO:0007669"/>
    <property type="project" value="InterPro"/>
</dbReference>
<evidence type="ECO:0000313" key="4">
    <source>
        <dbReference type="Proteomes" id="UP000199012"/>
    </source>
</evidence>
<dbReference type="InterPro" id="IPR016032">
    <property type="entry name" value="Sig_transdc_resp-reg_C-effctor"/>
</dbReference>
<dbReference type="SMART" id="SM00421">
    <property type="entry name" value="HTH_LUXR"/>
    <property type="match status" value="1"/>
</dbReference>
<protein>
    <submittedName>
        <fullName evidence="3">DNA-binding response regulator, NarL/FixJ family, contains REC and HTH domains</fullName>
    </submittedName>
</protein>
<dbReference type="CDD" id="cd06170">
    <property type="entry name" value="LuxR_C_like"/>
    <property type="match status" value="1"/>
</dbReference>
<reference evidence="3 4" key="1">
    <citation type="submission" date="2016-10" db="EMBL/GenBank/DDBJ databases">
        <authorList>
            <person name="de Groot N.N."/>
        </authorList>
    </citation>
    <scope>NUCLEOTIDE SEQUENCE [LARGE SCALE GENOMIC DNA]</scope>
    <source>
        <strain evidence="3 4">CGMCC 4.6945</strain>
    </source>
</reference>
<proteinExistence type="predicted"/>
<gene>
    <name evidence="3" type="ORF">SAMN05421867_11051</name>
</gene>
<dbReference type="EMBL" id="FOKA01000010">
    <property type="protein sequence ID" value="SFB22059.1"/>
    <property type="molecule type" value="Genomic_DNA"/>
</dbReference>
<dbReference type="AlphaFoldDB" id="A0A1I0Z8H6"/>
<dbReference type="InterPro" id="IPR000792">
    <property type="entry name" value="Tscrpt_reg_LuxR_C"/>
</dbReference>
<dbReference type="PANTHER" id="PTHR43214:SF43">
    <property type="entry name" value="TWO-COMPONENT RESPONSE REGULATOR"/>
    <property type="match status" value="1"/>
</dbReference>
<keyword evidence="4" id="KW-1185">Reference proteome</keyword>
<feature type="domain" description="HTH luxR-type" evidence="2">
    <location>
        <begin position="144"/>
        <end position="209"/>
    </location>
</feature>
<name>A0A1I0Z8H6_9CELL</name>
<organism evidence="3 4">
    <name type="scientific">Cellulomonas marina</name>
    <dbReference type="NCBI Taxonomy" id="988821"/>
    <lineage>
        <taxon>Bacteria</taxon>
        <taxon>Bacillati</taxon>
        <taxon>Actinomycetota</taxon>
        <taxon>Actinomycetes</taxon>
        <taxon>Micrococcales</taxon>
        <taxon>Cellulomonadaceae</taxon>
        <taxon>Cellulomonas</taxon>
    </lineage>
</organism>
<dbReference type="PROSITE" id="PS50043">
    <property type="entry name" value="HTH_LUXR_2"/>
    <property type="match status" value="1"/>
</dbReference>
<dbReference type="PANTHER" id="PTHR43214">
    <property type="entry name" value="TWO-COMPONENT RESPONSE REGULATOR"/>
    <property type="match status" value="1"/>
</dbReference>
<dbReference type="InterPro" id="IPR039420">
    <property type="entry name" value="WalR-like"/>
</dbReference>
<evidence type="ECO:0000259" key="2">
    <source>
        <dbReference type="PROSITE" id="PS50043"/>
    </source>
</evidence>
<dbReference type="Pfam" id="PF00196">
    <property type="entry name" value="GerE"/>
    <property type="match status" value="1"/>
</dbReference>
<dbReference type="STRING" id="988821.SAMN05421867_11051"/>
<dbReference type="GO" id="GO:0003677">
    <property type="term" value="F:DNA binding"/>
    <property type="evidence" value="ECO:0007669"/>
    <property type="project" value="UniProtKB-KW"/>
</dbReference>
<dbReference type="RefSeq" id="WP_090033329.1">
    <property type="nucleotide sequence ID" value="NZ_BONM01000011.1"/>
</dbReference>
<sequence length="214" mass="22828">MPTAPGVLVAHGDGVLLARLCAALPPEVRLVGRARSVAGLPLAVRRTGAAVVVVGDRTLGDVTAAVRLLVDDGCRVLVVADRPEDPRCADLLLAGAQGVLARDALTALPQHLRAVLDGEAALSRHLVTVLLDEYRRRERARTDRAGARAVLTNREAEILELLRRGHRTGEIAERLVVTPATVRSHIASAARKLHVRTRQEALLAVDRGPADRVG</sequence>
<dbReference type="OrthoDB" id="3178272at2"/>